<dbReference type="RefSeq" id="XP_002292081.1">
    <property type="nucleotide sequence ID" value="XM_002292045.1"/>
</dbReference>
<dbReference type="HOGENOM" id="CLU_925864_0_0_1"/>
<sequence>MLTKRPFVSALVATIALNNNGVVHSFAPSAHNRNNCIGSASSSLTSPTAPCTIINNNVNYKRTLATTTQVNFFNKKEVEQLSTTVEIVEDASDAELSDEKKLELILLGVWGISISAFILINNFVGPWPLFMKTVPERIFFLFHMYGGMLFAGGIILTTCIERAVAKSNNAQVLQFWFEKVPELDGLIVVPALTVSMISGTGLSIVRYGGLNIAPPHVGAIFWTLIAFMSWWAATDLTTQGTALKSVERMYEESESGVEGLVTPKVVVDRHVSNVVSCFFVLLLYSMMVLKPGTLFPFPWNS</sequence>
<dbReference type="KEGG" id="tps:THAPSDRAFT_7678"/>
<feature type="transmembrane region" description="Helical" evidence="1">
    <location>
        <begin position="270"/>
        <end position="289"/>
    </location>
</feature>
<keyword evidence="1" id="KW-0472">Membrane</keyword>
<accession>B8C776</accession>
<dbReference type="AlphaFoldDB" id="B8C776"/>
<dbReference type="PaxDb" id="35128-Thaps7678"/>
<reference evidence="2 3" key="1">
    <citation type="journal article" date="2004" name="Science">
        <title>The genome of the diatom Thalassiosira pseudonana: ecology, evolution, and metabolism.</title>
        <authorList>
            <person name="Armbrust E.V."/>
            <person name="Berges J.A."/>
            <person name="Bowler C."/>
            <person name="Green B.R."/>
            <person name="Martinez D."/>
            <person name="Putnam N.H."/>
            <person name="Zhou S."/>
            <person name="Allen A.E."/>
            <person name="Apt K.E."/>
            <person name="Bechner M."/>
            <person name="Brzezinski M.A."/>
            <person name="Chaal B.K."/>
            <person name="Chiovitti A."/>
            <person name="Davis A.K."/>
            <person name="Demarest M.S."/>
            <person name="Detter J.C."/>
            <person name="Glavina T."/>
            <person name="Goodstein D."/>
            <person name="Hadi M.Z."/>
            <person name="Hellsten U."/>
            <person name="Hildebrand M."/>
            <person name="Jenkins B.D."/>
            <person name="Jurka J."/>
            <person name="Kapitonov V.V."/>
            <person name="Kroger N."/>
            <person name="Lau W.W."/>
            <person name="Lane T.W."/>
            <person name="Larimer F.W."/>
            <person name="Lippmeier J.C."/>
            <person name="Lucas S."/>
            <person name="Medina M."/>
            <person name="Montsant A."/>
            <person name="Obornik M."/>
            <person name="Parker M.S."/>
            <person name="Palenik B."/>
            <person name="Pazour G.J."/>
            <person name="Richardson P.M."/>
            <person name="Rynearson T.A."/>
            <person name="Saito M.A."/>
            <person name="Schwartz D.C."/>
            <person name="Thamatrakoln K."/>
            <person name="Valentin K."/>
            <person name="Vardi A."/>
            <person name="Wilkerson F.P."/>
            <person name="Rokhsar D.S."/>
        </authorList>
    </citation>
    <scope>NUCLEOTIDE SEQUENCE [LARGE SCALE GENOMIC DNA]</scope>
    <source>
        <strain evidence="2 3">CCMP1335</strain>
    </source>
</reference>
<evidence type="ECO:0000313" key="3">
    <source>
        <dbReference type="Proteomes" id="UP000001449"/>
    </source>
</evidence>
<name>B8C776_THAPS</name>
<feature type="transmembrane region" description="Helical" evidence="1">
    <location>
        <begin position="104"/>
        <end position="124"/>
    </location>
</feature>
<dbReference type="GeneID" id="7452850"/>
<keyword evidence="1" id="KW-1133">Transmembrane helix</keyword>
<dbReference type="Proteomes" id="UP000001449">
    <property type="component" value="Chromosome 8"/>
</dbReference>
<proteinExistence type="predicted"/>
<keyword evidence="1" id="KW-0812">Transmembrane</keyword>
<feature type="transmembrane region" description="Helical" evidence="1">
    <location>
        <begin position="145"/>
        <end position="165"/>
    </location>
</feature>
<feature type="transmembrane region" description="Helical" evidence="1">
    <location>
        <begin position="217"/>
        <end position="233"/>
    </location>
</feature>
<dbReference type="InParanoid" id="B8C776"/>
<reference evidence="2 3" key="2">
    <citation type="journal article" date="2008" name="Nature">
        <title>The Phaeodactylum genome reveals the evolutionary history of diatom genomes.</title>
        <authorList>
            <person name="Bowler C."/>
            <person name="Allen A.E."/>
            <person name="Badger J.H."/>
            <person name="Grimwood J."/>
            <person name="Jabbari K."/>
            <person name="Kuo A."/>
            <person name="Maheswari U."/>
            <person name="Martens C."/>
            <person name="Maumus F."/>
            <person name="Otillar R.P."/>
            <person name="Rayko E."/>
            <person name="Salamov A."/>
            <person name="Vandepoele K."/>
            <person name="Beszteri B."/>
            <person name="Gruber A."/>
            <person name="Heijde M."/>
            <person name="Katinka M."/>
            <person name="Mock T."/>
            <person name="Valentin K."/>
            <person name="Verret F."/>
            <person name="Berges J.A."/>
            <person name="Brownlee C."/>
            <person name="Cadoret J.P."/>
            <person name="Chiovitti A."/>
            <person name="Choi C.J."/>
            <person name="Coesel S."/>
            <person name="De Martino A."/>
            <person name="Detter J.C."/>
            <person name="Durkin C."/>
            <person name="Falciatore A."/>
            <person name="Fournet J."/>
            <person name="Haruta M."/>
            <person name="Huysman M.J."/>
            <person name="Jenkins B.D."/>
            <person name="Jiroutova K."/>
            <person name="Jorgensen R.E."/>
            <person name="Joubert Y."/>
            <person name="Kaplan A."/>
            <person name="Kroger N."/>
            <person name="Kroth P.G."/>
            <person name="La Roche J."/>
            <person name="Lindquist E."/>
            <person name="Lommer M."/>
            <person name="Martin-Jezequel V."/>
            <person name="Lopez P.J."/>
            <person name="Lucas S."/>
            <person name="Mangogna M."/>
            <person name="McGinnis K."/>
            <person name="Medlin L.K."/>
            <person name="Montsant A."/>
            <person name="Oudot-Le Secq M.P."/>
            <person name="Napoli C."/>
            <person name="Obornik M."/>
            <person name="Parker M.S."/>
            <person name="Petit J.L."/>
            <person name="Porcel B.M."/>
            <person name="Poulsen N."/>
            <person name="Robison M."/>
            <person name="Rychlewski L."/>
            <person name="Rynearson T.A."/>
            <person name="Schmutz J."/>
            <person name="Shapiro H."/>
            <person name="Siaut M."/>
            <person name="Stanley M."/>
            <person name="Sussman M.R."/>
            <person name="Taylor A.R."/>
            <person name="Vardi A."/>
            <person name="von Dassow P."/>
            <person name="Vyverman W."/>
            <person name="Willis A."/>
            <person name="Wyrwicz L.S."/>
            <person name="Rokhsar D.S."/>
            <person name="Weissenbach J."/>
            <person name="Armbrust E.V."/>
            <person name="Green B.R."/>
            <person name="Van de Peer Y."/>
            <person name="Grigoriev I.V."/>
        </authorList>
    </citation>
    <scope>NUCLEOTIDE SEQUENCE [LARGE SCALE GENOMIC DNA]</scope>
    <source>
        <strain evidence="2 3">CCMP1335</strain>
    </source>
</reference>
<gene>
    <name evidence="2" type="ORF">THAPSDRAFT_7678</name>
</gene>
<dbReference type="EMBL" id="CM000644">
    <property type="protein sequence ID" value="EED90932.1"/>
    <property type="molecule type" value="Genomic_DNA"/>
</dbReference>
<evidence type="ECO:0000256" key="1">
    <source>
        <dbReference type="SAM" id="Phobius"/>
    </source>
</evidence>
<keyword evidence="3" id="KW-1185">Reference proteome</keyword>
<organism evidence="2 3">
    <name type="scientific">Thalassiosira pseudonana</name>
    <name type="common">Marine diatom</name>
    <name type="synonym">Cyclotella nana</name>
    <dbReference type="NCBI Taxonomy" id="35128"/>
    <lineage>
        <taxon>Eukaryota</taxon>
        <taxon>Sar</taxon>
        <taxon>Stramenopiles</taxon>
        <taxon>Ochrophyta</taxon>
        <taxon>Bacillariophyta</taxon>
        <taxon>Coscinodiscophyceae</taxon>
        <taxon>Thalassiosirophycidae</taxon>
        <taxon>Thalassiosirales</taxon>
        <taxon>Thalassiosiraceae</taxon>
        <taxon>Thalassiosira</taxon>
    </lineage>
</organism>
<feature type="transmembrane region" description="Helical" evidence="1">
    <location>
        <begin position="185"/>
        <end position="205"/>
    </location>
</feature>
<evidence type="ECO:0000313" key="2">
    <source>
        <dbReference type="EMBL" id="EED90932.1"/>
    </source>
</evidence>
<protein>
    <submittedName>
        <fullName evidence="2">Uncharacterized protein</fullName>
    </submittedName>
</protein>